<dbReference type="EMBL" id="CABFWE030000011">
    <property type="protein sequence ID" value="CAD7047521.1"/>
    <property type="molecule type" value="Genomic_DNA"/>
</dbReference>
<feature type="signal peptide" evidence="3">
    <location>
        <begin position="1"/>
        <end position="24"/>
    </location>
</feature>
<feature type="domain" description="Leucine-binding protein" evidence="4">
    <location>
        <begin position="26"/>
        <end position="365"/>
    </location>
</feature>
<evidence type="ECO:0000259" key="4">
    <source>
        <dbReference type="Pfam" id="PF13458"/>
    </source>
</evidence>
<dbReference type="Gene3D" id="3.40.50.2300">
    <property type="match status" value="2"/>
</dbReference>
<evidence type="ECO:0000313" key="6">
    <source>
        <dbReference type="Proteomes" id="UP000601041"/>
    </source>
</evidence>
<keyword evidence="2 3" id="KW-0732">Signal</keyword>
<comment type="caution">
    <text evidence="5">The sequence shown here is derived from an EMBL/GenBank/DDBJ whole genome shotgun (WGS) entry which is preliminary data.</text>
</comment>
<comment type="similarity">
    <text evidence="1">Belongs to the leucine-binding protein family.</text>
</comment>
<gene>
    <name evidence="5" type="ORF">RHAB21_03792</name>
</gene>
<keyword evidence="6" id="KW-1185">Reference proteome</keyword>
<feature type="chain" id="PRO_5045198497" evidence="3">
    <location>
        <begin position="25"/>
        <end position="403"/>
    </location>
</feature>
<proteinExistence type="inferred from homology"/>
<evidence type="ECO:0000256" key="3">
    <source>
        <dbReference type="SAM" id="SignalP"/>
    </source>
</evidence>
<dbReference type="PANTHER" id="PTHR47628:SF1">
    <property type="entry name" value="ALIPHATIC AMIDASE EXPRESSION-REGULATING PROTEIN"/>
    <property type="match status" value="1"/>
</dbReference>
<dbReference type="RefSeq" id="WP_142588904.1">
    <property type="nucleotide sequence ID" value="NZ_CABFWE030000011.1"/>
</dbReference>
<dbReference type="Pfam" id="PF13458">
    <property type="entry name" value="Peripla_BP_6"/>
    <property type="match status" value="1"/>
</dbReference>
<reference evidence="5 6" key="1">
    <citation type="submission" date="2020-11" db="EMBL/GenBank/DDBJ databases">
        <authorList>
            <person name="Lassalle F."/>
        </authorList>
    </citation>
    <scope>NUCLEOTIDE SEQUENCE [LARGE SCALE GENOMIC DNA]</scope>
    <source>
        <strain evidence="5 6">AB21</strain>
    </source>
</reference>
<dbReference type="CDD" id="cd06356">
    <property type="entry name" value="PBP1_amide_urea_BP-like"/>
    <property type="match status" value="1"/>
</dbReference>
<accession>A0ABM8PTC8</accession>
<organism evidence="5 6">
    <name type="scientific">Pseudorhizobium halotolerans</name>
    <dbReference type="NCBI Taxonomy" id="1233081"/>
    <lineage>
        <taxon>Bacteria</taxon>
        <taxon>Pseudomonadati</taxon>
        <taxon>Pseudomonadota</taxon>
        <taxon>Alphaproteobacteria</taxon>
        <taxon>Hyphomicrobiales</taxon>
        <taxon>Rhizobiaceae</taxon>
        <taxon>Rhizobium/Agrobacterium group</taxon>
        <taxon>Pseudorhizobium</taxon>
    </lineage>
</organism>
<dbReference type="InterPro" id="IPR028082">
    <property type="entry name" value="Peripla_BP_I"/>
</dbReference>
<evidence type="ECO:0000256" key="2">
    <source>
        <dbReference type="ARBA" id="ARBA00022729"/>
    </source>
</evidence>
<name>A0ABM8PTC8_9HYPH</name>
<dbReference type="PANTHER" id="PTHR47628">
    <property type="match status" value="1"/>
</dbReference>
<dbReference type="Proteomes" id="UP000601041">
    <property type="component" value="Unassembled WGS sequence"/>
</dbReference>
<protein>
    <submittedName>
        <fullName evidence="5">ABC transporter substrate-binding protein</fullName>
    </submittedName>
</protein>
<evidence type="ECO:0000256" key="1">
    <source>
        <dbReference type="ARBA" id="ARBA00010062"/>
    </source>
</evidence>
<dbReference type="SUPFAM" id="SSF53822">
    <property type="entry name" value="Periplasmic binding protein-like I"/>
    <property type="match status" value="1"/>
</dbReference>
<evidence type="ECO:0000313" key="5">
    <source>
        <dbReference type="EMBL" id="CAD7047521.1"/>
    </source>
</evidence>
<sequence>MRKISARQIVIAASALLGASAAHAETKIGAIFDLTGSLNIYGIQQTNALQLAVDSINASGGLLGEPVSVVTYDAQSQDSKYTQYANTAILRDKIDALFAGLTSSAREAVRPVIRKANIPYFYPALYEGGACDKQTFATGPSASQQLSVLVDWAVKKYGKKIFIMAPDYNFGTISAHWVHEYAKQHGAEVVGEDILALTVTDYAPTIQKIQAAKPDFVVALPVGANQTGFLEQFAAAGLKDSIGLVSTNYGSGNQQVVVSPAAGKGLIANQGYFEVVDNPTNAEFVKMWHAKYGAKEPIISEAVDTWNAVHLWAEAVKKAQSADADKVIAALESNLTFDAPNGTVKLEPGSHHLRQNIYIAEGDDKHSFNILETINDVAPVFENEKCDLVANPDLVEHFTPETN</sequence>
<dbReference type="InterPro" id="IPR028081">
    <property type="entry name" value="Leu-bd"/>
</dbReference>